<feature type="transmembrane region" description="Helical" evidence="1">
    <location>
        <begin position="42"/>
        <end position="62"/>
    </location>
</feature>
<feature type="transmembrane region" description="Helical" evidence="1">
    <location>
        <begin position="9"/>
        <end position="30"/>
    </location>
</feature>
<keyword evidence="3" id="KW-1185">Reference proteome</keyword>
<keyword evidence="1" id="KW-0812">Transmembrane</keyword>
<dbReference type="Proteomes" id="UP000694416">
    <property type="component" value="Unplaced"/>
</dbReference>
<evidence type="ECO:0000313" key="2">
    <source>
        <dbReference type="Ensembl" id="ENSPTEP00000026093.1"/>
    </source>
</evidence>
<reference evidence="2" key="1">
    <citation type="submission" date="2025-08" db="UniProtKB">
        <authorList>
            <consortium name="Ensembl"/>
        </authorList>
    </citation>
    <scope>IDENTIFICATION</scope>
</reference>
<organism evidence="2 3">
    <name type="scientific">Piliocolobus tephrosceles</name>
    <name type="common">Ugandan red Colobus</name>
    <dbReference type="NCBI Taxonomy" id="591936"/>
    <lineage>
        <taxon>Eukaryota</taxon>
        <taxon>Metazoa</taxon>
        <taxon>Chordata</taxon>
        <taxon>Craniata</taxon>
        <taxon>Vertebrata</taxon>
        <taxon>Euteleostomi</taxon>
        <taxon>Mammalia</taxon>
        <taxon>Eutheria</taxon>
        <taxon>Euarchontoglires</taxon>
        <taxon>Primates</taxon>
        <taxon>Haplorrhini</taxon>
        <taxon>Catarrhini</taxon>
        <taxon>Cercopithecidae</taxon>
        <taxon>Colobinae</taxon>
        <taxon>Piliocolobus</taxon>
    </lineage>
</organism>
<evidence type="ECO:0000313" key="3">
    <source>
        <dbReference type="Proteomes" id="UP000694416"/>
    </source>
</evidence>
<name>A0A8C9HWE3_9PRIM</name>
<protein>
    <submittedName>
        <fullName evidence="2">Uncharacterized protein</fullName>
    </submittedName>
</protein>
<feature type="transmembrane region" description="Helical" evidence="1">
    <location>
        <begin position="83"/>
        <end position="103"/>
    </location>
</feature>
<accession>A0A8C9HWE3</accession>
<dbReference type="Ensembl" id="ENSPTET00000036762.1">
    <property type="protein sequence ID" value="ENSPTEP00000026093.1"/>
    <property type="gene ID" value="ENSPTEG00000026222.1"/>
</dbReference>
<reference evidence="2" key="2">
    <citation type="submission" date="2025-09" db="UniProtKB">
        <authorList>
            <consortium name="Ensembl"/>
        </authorList>
    </citation>
    <scope>IDENTIFICATION</scope>
</reference>
<keyword evidence="1" id="KW-1133">Transmembrane helix</keyword>
<evidence type="ECO:0000256" key="1">
    <source>
        <dbReference type="SAM" id="Phobius"/>
    </source>
</evidence>
<keyword evidence="1" id="KW-0472">Membrane</keyword>
<sequence length="126" mass="14780">MKDTDIKRLLYNDLLCIFSISLIIFIPSFFLENFSILEAHLIWLYICCVFLTAVNPVLYLVAKPNASSKRSLSSHKVTRFLKYGNIFICGYFVCFYYSTKFIFVRTKSQSMDKSFHWKGSYIHLGE</sequence>
<dbReference type="AlphaFoldDB" id="A0A8C9HWE3"/>
<proteinExistence type="predicted"/>